<reference evidence="2 3" key="1">
    <citation type="journal article" date="2022" name="Front. Microbiol.">
        <title>High genomic differentiation and limited gene flow indicate recent cryptic speciation within the genus Laspinema (cyanobacteria).</title>
        <authorList>
            <person name="Stanojkovic A."/>
            <person name="Skoupy S."/>
            <person name="Skaloud P."/>
            <person name="Dvorak P."/>
        </authorList>
    </citation>
    <scope>NUCLEOTIDE SEQUENCE [LARGE SCALE GENOMIC DNA]</scope>
    <source>
        <strain evidence="2 3">D2a</strain>
    </source>
</reference>
<comment type="caution">
    <text evidence="2">The sequence shown here is derived from an EMBL/GenBank/DDBJ whole genome shotgun (WGS) entry which is preliminary data.</text>
</comment>
<evidence type="ECO:0000256" key="1">
    <source>
        <dbReference type="SAM" id="MobiDB-lite"/>
    </source>
</evidence>
<evidence type="ECO:0000313" key="2">
    <source>
        <dbReference type="EMBL" id="MCT7966774.1"/>
    </source>
</evidence>
<keyword evidence="3" id="KW-1185">Reference proteome</keyword>
<organism evidence="2 3">
    <name type="scientific">Laspinema palackyanum D2a</name>
    <dbReference type="NCBI Taxonomy" id="2953684"/>
    <lineage>
        <taxon>Bacteria</taxon>
        <taxon>Bacillati</taxon>
        <taxon>Cyanobacteriota</taxon>
        <taxon>Cyanophyceae</taxon>
        <taxon>Oscillatoriophycideae</taxon>
        <taxon>Oscillatoriales</taxon>
        <taxon>Laspinemataceae</taxon>
        <taxon>Laspinema</taxon>
        <taxon>Laspinema palackyanum</taxon>
    </lineage>
</organism>
<evidence type="ECO:0000313" key="3">
    <source>
        <dbReference type="Proteomes" id="UP001525890"/>
    </source>
</evidence>
<gene>
    <name evidence="2" type="ORF">NG799_10560</name>
</gene>
<evidence type="ECO:0008006" key="4">
    <source>
        <dbReference type="Google" id="ProtNLM"/>
    </source>
</evidence>
<dbReference type="Proteomes" id="UP001525890">
    <property type="component" value="Unassembled WGS sequence"/>
</dbReference>
<sequence length="529" mass="58324">MSEPQPLKPEHLPFDSLKVRQTILKLIPPTTGPEVGEFCLDPEAIAAWEKLIAKVSEMRRPEVVRLFDYPPTPEILTPYLLPEACHVLDSFKQAAVLSPEPNLDPIAAPKSRFIPLEDWIPELLWYAVSSSEAVMRLISGIPAHIFQPEQGWDGGMVRLVLGLRGQSGDCHWFFDLASDRPCPYPGELVPLDPETTRIQSDAVASLRESLKLGDFLSQLRQQLHLATPELARFLQPTPVEFLQPGSPWQVGEMQLTLEFEFVRDPELEFFSEPFSDPDHPTSAKIRPCQPLVDYPDSSKTPGTSDGEIAAAVLPLLWDWQEKNHGIPRSNNGGEGSELIPLFVAIASRLLDTEPSHPVIPPPTPEISIDELASQLLWKMLGSGLEAMQWMAGVQTRILQPERDWETGMGRLVGILTVETPRFSCSIDIATGQPATAIAPLAPGTVIQSDRSGWYSEAIALEQLSARFWAGFSGVSLPSPKGNTSLDPVETLVTALLDPEDTLAVEICSSQQHWLSGWAQLGLAIEFIPS</sequence>
<protein>
    <recommendedName>
        <fullName evidence="4">DUF1822 family protein</fullName>
    </recommendedName>
</protein>
<dbReference type="EMBL" id="JAMXFF010000013">
    <property type="protein sequence ID" value="MCT7966774.1"/>
    <property type="molecule type" value="Genomic_DNA"/>
</dbReference>
<feature type="region of interest" description="Disordered" evidence="1">
    <location>
        <begin position="271"/>
        <end position="290"/>
    </location>
</feature>
<name>A0ABT2MPU7_9CYAN</name>
<dbReference type="RefSeq" id="WP_368006404.1">
    <property type="nucleotide sequence ID" value="NZ_JAMXFF010000013.1"/>
</dbReference>
<accession>A0ABT2MPU7</accession>
<proteinExistence type="predicted"/>